<evidence type="ECO:0000259" key="8">
    <source>
        <dbReference type="Pfam" id="PF18962"/>
    </source>
</evidence>
<evidence type="ECO:0000256" key="1">
    <source>
        <dbReference type="ARBA" id="ARBA00001695"/>
    </source>
</evidence>
<dbReference type="SUPFAM" id="SSF51445">
    <property type="entry name" value="(Trans)glycosidases"/>
    <property type="match status" value="1"/>
</dbReference>
<dbReference type="InterPro" id="IPR026444">
    <property type="entry name" value="Secre_tail"/>
</dbReference>
<proteinExistence type="inferred from homology"/>
<comment type="similarity">
    <text evidence="2 7">Belongs to the glycosyl hydrolase 53 family.</text>
</comment>
<dbReference type="PANTHER" id="PTHR34983:SF1">
    <property type="entry name" value="ARABINOGALACTAN ENDO-BETA-1,4-GALACTANASE A"/>
    <property type="match status" value="1"/>
</dbReference>
<protein>
    <recommendedName>
        <fullName evidence="3 7">Arabinogalactan endo-beta-1,4-galactanase</fullName>
        <ecNumber evidence="3 7">3.2.1.89</ecNumber>
    </recommendedName>
</protein>
<comment type="catalytic activity">
    <reaction evidence="1 7">
        <text>The enzyme specifically hydrolyzes (1-&gt;4)-beta-D-galactosidic linkages in type I arabinogalactans.</text>
        <dbReference type="EC" id="3.2.1.89"/>
    </reaction>
</comment>
<evidence type="ECO:0000313" key="10">
    <source>
        <dbReference type="Proteomes" id="UP000076923"/>
    </source>
</evidence>
<dbReference type="Pfam" id="PF07745">
    <property type="entry name" value="Glyco_hydro_53"/>
    <property type="match status" value="1"/>
</dbReference>
<organism evidence="9 10">
    <name type="scientific">Polaribacter atrinae</name>
    <dbReference type="NCBI Taxonomy" id="1333662"/>
    <lineage>
        <taxon>Bacteria</taxon>
        <taxon>Pseudomonadati</taxon>
        <taxon>Bacteroidota</taxon>
        <taxon>Flavobacteriia</taxon>
        <taxon>Flavobacteriales</taxon>
        <taxon>Flavobacteriaceae</taxon>
    </lineage>
</organism>
<dbReference type="GO" id="GO:0045490">
    <property type="term" value="P:pectin catabolic process"/>
    <property type="evidence" value="ECO:0007669"/>
    <property type="project" value="TreeGrafter"/>
</dbReference>
<evidence type="ECO:0000256" key="2">
    <source>
        <dbReference type="ARBA" id="ARBA00010687"/>
    </source>
</evidence>
<keyword evidence="5 7" id="KW-0378">Hydrolase</keyword>
<reference evidence="9 10" key="1">
    <citation type="submission" date="2016-02" db="EMBL/GenBank/DDBJ databases">
        <title>Draft genome sequence of Polaribacter atrinae KACC17473.</title>
        <authorList>
            <person name="Shin S.-K."/>
            <person name="Yi H."/>
        </authorList>
    </citation>
    <scope>NUCLEOTIDE SEQUENCE [LARGE SCALE GENOMIC DNA]</scope>
    <source>
        <strain evidence="9 10">KACC 17473</strain>
    </source>
</reference>
<evidence type="ECO:0000256" key="3">
    <source>
        <dbReference type="ARBA" id="ARBA00012556"/>
    </source>
</evidence>
<keyword evidence="4" id="KW-0732">Signal</keyword>
<accession>A0A176T8V5</accession>
<dbReference type="Proteomes" id="UP000076923">
    <property type="component" value="Unassembled WGS sequence"/>
</dbReference>
<dbReference type="InterPro" id="IPR011683">
    <property type="entry name" value="Glyco_hydro_53"/>
</dbReference>
<feature type="domain" description="Secretion system C-terminal sorting" evidence="8">
    <location>
        <begin position="498"/>
        <end position="562"/>
    </location>
</feature>
<dbReference type="NCBIfam" id="TIGR04183">
    <property type="entry name" value="Por_Secre_tail"/>
    <property type="match status" value="1"/>
</dbReference>
<evidence type="ECO:0000313" key="9">
    <source>
        <dbReference type="EMBL" id="OAD44370.1"/>
    </source>
</evidence>
<dbReference type="STRING" id="1333662.LPB303_12015"/>
<dbReference type="EC" id="3.2.1.89" evidence="3 7"/>
<dbReference type="AlphaFoldDB" id="A0A176T8V5"/>
<gene>
    <name evidence="9" type="ORF">LPB303_12015</name>
</gene>
<evidence type="ECO:0000256" key="7">
    <source>
        <dbReference type="RuleBase" id="RU361192"/>
    </source>
</evidence>
<dbReference type="InterPro" id="IPR017853">
    <property type="entry name" value="GH"/>
</dbReference>
<name>A0A176T8V5_9FLAO</name>
<dbReference type="EMBL" id="LVWE01000050">
    <property type="protein sequence ID" value="OAD44370.1"/>
    <property type="molecule type" value="Genomic_DNA"/>
</dbReference>
<sequence>MLDIKIQLKLMCVMNKFLFTIVSLFFTCLLTGQSIEIISYGENPLEINPLLGSNLNINYKYTSESGSTGNHIYIGLEILDENNIYQSTVKEITLNNQPVGNNTQNSVSFFIGSINTLSENLPSGNYYQVKAILYASGGWSENASAGYWNTPALVLQDTSNTVLSTSPIAKGADISWMTEMESKGFEWKDNNGVKKELLPLLKEYQLDAVRLRVWVNPENSDANGWCDIEDLLKKAEKAKANNLDIMICIHYSDWWADPGKQNKPAAWSSYSVSQLETAVANHTTDILNALNVKGIIPKWVQVGNETSDGMLWTTGKPSTGGFANYAKFINAGLNAVKSFNTNIKTILHLATGNDNPLFRWNIGGLVNNGLNTNKLDIIGMSLYPNENNWKNMVDDTYNNMVDLKTRYQKDVMMVEIGFNANQSDISHQFVKYMIEKTKQAQGLGVFYWEPIAHNNWNSYSKGAWDSDGSPSIVMDAFKNETTLSVENLMDRNQQVFSVFPNPSNHSITLKSYILNIKSIKVYDINGRLIKNIKEESTTVTIDISELLTGIYILKINNSKSIKFLKK</sequence>
<evidence type="ECO:0000256" key="6">
    <source>
        <dbReference type="ARBA" id="ARBA00023295"/>
    </source>
</evidence>
<dbReference type="PANTHER" id="PTHR34983">
    <property type="entry name" value="ARABINOGALACTAN ENDO-BETA-1,4-GALACTANASE A"/>
    <property type="match status" value="1"/>
</dbReference>
<dbReference type="GO" id="GO:0015926">
    <property type="term" value="F:glucosidase activity"/>
    <property type="evidence" value="ECO:0007669"/>
    <property type="project" value="InterPro"/>
</dbReference>
<evidence type="ECO:0000256" key="4">
    <source>
        <dbReference type="ARBA" id="ARBA00022729"/>
    </source>
</evidence>
<dbReference type="Gene3D" id="3.20.20.80">
    <property type="entry name" value="Glycosidases"/>
    <property type="match status" value="1"/>
</dbReference>
<dbReference type="GO" id="GO:0031218">
    <property type="term" value="F:arabinogalactan endo-1,4-beta-galactosidase activity"/>
    <property type="evidence" value="ECO:0007669"/>
    <property type="project" value="UniProtKB-EC"/>
</dbReference>
<keyword evidence="6 7" id="KW-0326">Glycosidase</keyword>
<keyword evidence="10" id="KW-1185">Reference proteome</keyword>
<dbReference type="Pfam" id="PF18962">
    <property type="entry name" value="Por_Secre_tail"/>
    <property type="match status" value="1"/>
</dbReference>
<comment type="caution">
    <text evidence="9">The sequence shown here is derived from an EMBL/GenBank/DDBJ whole genome shotgun (WGS) entry which is preliminary data.</text>
</comment>
<evidence type="ECO:0000256" key="5">
    <source>
        <dbReference type="ARBA" id="ARBA00022801"/>
    </source>
</evidence>